<dbReference type="RefSeq" id="WP_369331729.1">
    <property type="nucleotide sequence ID" value="NZ_JAULBC010000008.1"/>
</dbReference>
<reference evidence="3 4" key="1">
    <citation type="submission" date="2023-07" db="EMBL/GenBank/DDBJ databases">
        <authorList>
            <person name="Lian W.-H."/>
        </authorList>
    </citation>
    <scope>NUCLEOTIDE SEQUENCE [LARGE SCALE GENOMIC DNA]</scope>
    <source>
        <strain evidence="3 4">SYSU DXS3180</strain>
    </source>
</reference>
<comment type="caution">
    <text evidence="3">The sequence shown here is derived from an EMBL/GenBank/DDBJ whole genome shotgun (WGS) entry which is preliminary data.</text>
</comment>
<evidence type="ECO:0000313" key="4">
    <source>
        <dbReference type="Proteomes" id="UP001560573"/>
    </source>
</evidence>
<feature type="chain" id="PRO_5046908484" evidence="1">
    <location>
        <begin position="21"/>
        <end position="1700"/>
    </location>
</feature>
<organism evidence="3 4">
    <name type="scientific">Danxiaibacter flavus</name>
    <dbReference type="NCBI Taxonomy" id="3049108"/>
    <lineage>
        <taxon>Bacteria</taxon>
        <taxon>Pseudomonadati</taxon>
        <taxon>Bacteroidota</taxon>
        <taxon>Chitinophagia</taxon>
        <taxon>Chitinophagales</taxon>
        <taxon>Chitinophagaceae</taxon>
        <taxon>Danxiaibacter</taxon>
    </lineage>
</organism>
<keyword evidence="4" id="KW-1185">Reference proteome</keyword>
<feature type="domain" description="DUF6443" evidence="2">
    <location>
        <begin position="217"/>
        <end position="345"/>
    </location>
</feature>
<dbReference type="Pfam" id="PF20041">
    <property type="entry name" value="DUF6443"/>
    <property type="match status" value="1"/>
</dbReference>
<evidence type="ECO:0000313" key="3">
    <source>
        <dbReference type="EMBL" id="MEX6690315.1"/>
    </source>
</evidence>
<dbReference type="NCBIfam" id="TIGR03696">
    <property type="entry name" value="Rhs_assc_core"/>
    <property type="match status" value="1"/>
</dbReference>
<evidence type="ECO:0000256" key="1">
    <source>
        <dbReference type="SAM" id="SignalP"/>
    </source>
</evidence>
<sequence length="1700" mass="188278">MQLKKYTSLICMLLCTWVSAQYKIVGPLIVKPGTNAFFYVSDGSSQCSYCTGSWSLMTGGDLSSKTNNSCYFTAPSSDNADGYSVGMISYSSYNGYYMPVYQFVVSNNYLDQRSQMVEKGKTGTISFNYYIRNNQDIKNISWQQSSDKVLGWYTIAGSSTTLQVPYPTTSPTYYRCVFSYNGQTITTEPSEVLAEGYENLSYVRTNRVLVPGMQNIEAVSNLPIGQRFQLVNYLDGLGRTTETIRKDAAITTTGTSMDLVSFNTFDEYGRQDKSYLPFPTLVNKAAYKPNPEALQTSALNGKFESDNYFYSKNVFDNSPLNRITKSMRPGVSWVGSNVGVNYTYDCNNSTEIIKKWSIGYSSSDRPVTTGKYDAAKLVKNTATDEKGKRTITYSDFSGQTILVKVQDKEGAALEENGHGGWLCTYYVYDGFGRLRYKLTPGAVELLRVMYDVNATWSVNEDIAAELCYYNIYDNRGRIIAQHSPGAGENEIVYDKRNRPIFTRDAKDKQLSRWMLTCYDALNRPILSGFISTSYDRAYLQTYLDGQALANSSVSFEPSTSAVLPQLVVGERVAGTEEYTASEEIVFNPGFESEASANFIAQISTGTGGNASPDISLLGNPVPAGITIVTLSVNFYDDYAYGGAKTFSDKYGFPATSNAYVLATKRTERTLDMLTGRQVRVIDDNNYNNDGFSGTTIYYNEDGNTLQVLSDNYFKGTDIYTSQYDFSGKELANCLSQTLPGTSLKDFRTVTGYEYDILGRLQSLSKSYGGSVYKKLVQYTYDELGRTTQQKLSPSYNGNAGIERLDYNYSIHGALTGINKNYALQTANNQQWNNYFGEYLGYDNRDAQFSAASLNGNISGVIWKSQSDNKPRRYDYNYTNAGYLNAAQFVQKEKPSDSWSAAKMNASVPTLQYDANGNLLAMSQMGLRAGQSTPALIDDLIYGYDKSGYSNRLVSVTDRASNPANPPAGADFTNGTGLPANHYTYDAAGNLTRDYNKGMGNAANEGILYNILNRPCRIEIQGKYSLSYIYDADGALLAKKITNTATGSYKWQYFVDGLALENNTPLYFSNETGRLRISKVSSYAISPAPSLTIGGNDGLVINGKPAFYDFYITDHQGSTRMVLTEEQHAEMHLATMEDRNADQKAYEESTFGKQGSGNEVVASRWDTPPAWASHYNDAANRKVSRLNQGLPVGPNVLLKVMAGDMLKISTDYFYNEAVTTGSNGLSNVVNSLVGALSGSGPAAGLKGAASQLQSQLLNSGDLANFLNNPDGVTNNNLPRAYLNWLFFDENFNPIPSDATTGNGSGAMRVTGSGDGKALVQSGIKVPASGYAFVYVSNTSSTNVYFDNLKIIHERGRILQEHHYYPYGLEIASISSRAFGKLDNGWRYQGTFSEFEEETGWTNFDLRSYDAQLGRWTSVDPYDQYASGYVGMGSNPVNGVDEDGGLSIPLLFATTAAGAGIGYLMAPEREKGRGALIGAGIGLGAGIIANISLNGIMDYADPHKGVYAQNVYDNYADRFEKYTKEFSNGYWSRSFDAWVDDKLSDLFSNSYHFLGSVTNSKFSWITIDQLSSSMINIITREIGRTNYEMRYVQSYAPDFIERSYDFKGMGRQMRVEMGKGGRNTTVDIFKNDEKNEVLNNDHNVSRIYKVRKNVFKVRYNPGYKTEYFSLPIVNGQPQIPPVTVSNSKKIKIQLRVKNNHTY</sequence>
<protein>
    <submittedName>
        <fullName evidence="3">DUF6443 domain-containing protein</fullName>
    </submittedName>
</protein>
<gene>
    <name evidence="3" type="ORF">QTN47_22585</name>
</gene>
<dbReference type="Gene3D" id="2.180.10.10">
    <property type="entry name" value="RHS repeat-associated core"/>
    <property type="match status" value="3"/>
</dbReference>
<accession>A0ABV3ZLE9</accession>
<name>A0ABV3ZLE9_9BACT</name>
<evidence type="ECO:0000259" key="2">
    <source>
        <dbReference type="Pfam" id="PF20041"/>
    </source>
</evidence>
<dbReference type="InterPro" id="IPR022385">
    <property type="entry name" value="Rhs_assc_core"/>
</dbReference>
<proteinExistence type="predicted"/>
<dbReference type="InterPro" id="IPR045619">
    <property type="entry name" value="DUF6443"/>
</dbReference>
<feature type="signal peptide" evidence="1">
    <location>
        <begin position="1"/>
        <end position="20"/>
    </location>
</feature>
<dbReference type="EMBL" id="JAULBC010000008">
    <property type="protein sequence ID" value="MEX6690315.1"/>
    <property type="molecule type" value="Genomic_DNA"/>
</dbReference>
<keyword evidence="1" id="KW-0732">Signal</keyword>
<dbReference type="Proteomes" id="UP001560573">
    <property type="component" value="Unassembled WGS sequence"/>
</dbReference>